<name>A0ABX8QRQ8_9ACTN</name>
<accession>A0ABX8QRQ8</accession>
<evidence type="ECO:0000313" key="8">
    <source>
        <dbReference type="EMBL" id="QXJ20899.1"/>
    </source>
</evidence>
<keyword evidence="3" id="KW-0238">DNA-binding</keyword>
<dbReference type="PANTHER" id="PTHR43214:SF24">
    <property type="entry name" value="TRANSCRIPTIONAL REGULATORY PROTEIN NARL-RELATED"/>
    <property type="match status" value="1"/>
</dbReference>
<protein>
    <submittedName>
        <fullName evidence="8">Response regulator transcription factor</fullName>
    </submittedName>
</protein>
<dbReference type="PROSITE" id="PS50110">
    <property type="entry name" value="RESPONSE_REGULATORY"/>
    <property type="match status" value="1"/>
</dbReference>
<dbReference type="PROSITE" id="PS50043">
    <property type="entry name" value="HTH_LUXR_2"/>
    <property type="match status" value="1"/>
</dbReference>
<reference evidence="8" key="1">
    <citation type="submission" date="2020-07" db="EMBL/GenBank/DDBJ databases">
        <authorList>
            <person name="Tarantini F.S."/>
            <person name="Hong K.W."/>
            <person name="Chan K.G."/>
        </authorList>
    </citation>
    <scope>NUCLEOTIDE SEQUENCE</scope>
    <source>
        <strain evidence="8">32-07</strain>
    </source>
</reference>
<proteinExistence type="predicted"/>
<evidence type="ECO:0000259" key="6">
    <source>
        <dbReference type="PROSITE" id="PS50043"/>
    </source>
</evidence>
<dbReference type="Pfam" id="PF00072">
    <property type="entry name" value="Response_reg"/>
    <property type="match status" value="1"/>
</dbReference>
<gene>
    <name evidence="8" type="ORF">AGRA3207_001693</name>
</gene>
<dbReference type="Gene3D" id="3.40.50.2300">
    <property type="match status" value="1"/>
</dbReference>
<evidence type="ECO:0000313" key="9">
    <source>
        <dbReference type="Proteomes" id="UP001049518"/>
    </source>
</evidence>
<dbReference type="InterPro" id="IPR000792">
    <property type="entry name" value="Tscrpt_reg_LuxR_C"/>
</dbReference>
<dbReference type="SMART" id="SM00421">
    <property type="entry name" value="HTH_LUXR"/>
    <property type="match status" value="1"/>
</dbReference>
<dbReference type="InterPro" id="IPR001789">
    <property type="entry name" value="Sig_transdc_resp-reg_receiver"/>
</dbReference>
<evidence type="ECO:0000256" key="2">
    <source>
        <dbReference type="ARBA" id="ARBA00023015"/>
    </source>
</evidence>
<dbReference type="CDD" id="cd06170">
    <property type="entry name" value="LuxR_C_like"/>
    <property type="match status" value="1"/>
</dbReference>
<feature type="modified residue" description="4-aspartylphosphate" evidence="5">
    <location>
        <position position="50"/>
    </location>
</feature>
<dbReference type="InterPro" id="IPR011006">
    <property type="entry name" value="CheY-like_superfamily"/>
</dbReference>
<keyword evidence="4" id="KW-0804">Transcription</keyword>
<evidence type="ECO:0000256" key="1">
    <source>
        <dbReference type="ARBA" id="ARBA00022553"/>
    </source>
</evidence>
<evidence type="ECO:0000256" key="4">
    <source>
        <dbReference type="ARBA" id="ARBA00023163"/>
    </source>
</evidence>
<dbReference type="SUPFAM" id="SSF46894">
    <property type="entry name" value="C-terminal effector domain of the bipartite response regulators"/>
    <property type="match status" value="1"/>
</dbReference>
<feature type="domain" description="HTH luxR-type" evidence="6">
    <location>
        <begin position="147"/>
        <end position="212"/>
    </location>
</feature>
<dbReference type="PANTHER" id="PTHR43214">
    <property type="entry name" value="TWO-COMPONENT RESPONSE REGULATOR"/>
    <property type="match status" value="1"/>
</dbReference>
<keyword evidence="2" id="KW-0805">Transcription regulation</keyword>
<evidence type="ECO:0000256" key="3">
    <source>
        <dbReference type="ARBA" id="ARBA00023125"/>
    </source>
</evidence>
<evidence type="ECO:0000259" key="7">
    <source>
        <dbReference type="PROSITE" id="PS50110"/>
    </source>
</evidence>
<dbReference type="PRINTS" id="PR00038">
    <property type="entry name" value="HTHLUXR"/>
</dbReference>
<dbReference type="SMART" id="SM00448">
    <property type="entry name" value="REC"/>
    <property type="match status" value="1"/>
</dbReference>
<dbReference type="InterPro" id="IPR016032">
    <property type="entry name" value="Sig_transdc_resp-reg_C-effctor"/>
</dbReference>
<dbReference type="InterPro" id="IPR039420">
    <property type="entry name" value="WalR-like"/>
</dbReference>
<keyword evidence="9" id="KW-1185">Reference proteome</keyword>
<keyword evidence="1 5" id="KW-0597">Phosphoprotein</keyword>
<dbReference type="InterPro" id="IPR058245">
    <property type="entry name" value="NreC/VraR/RcsB-like_REC"/>
</dbReference>
<organism evidence="8 9">
    <name type="scientific">Actinomadura graeca</name>
    <dbReference type="NCBI Taxonomy" id="2750812"/>
    <lineage>
        <taxon>Bacteria</taxon>
        <taxon>Bacillati</taxon>
        <taxon>Actinomycetota</taxon>
        <taxon>Actinomycetes</taxon>
        <taxon>Streptosporangiales</taxon>
        <taxon>Thermomonosporaceae</taxon>
        <taxon>Actinomadura</taxon>
    </lineage>
</organism>
<dbReference type="PROSITE" id="PS00622">
    <property type="entry name" value="HTH_LUXR_1"/>
    <property type="match status" value="1"/>
</dbReference>
<sequence>MLVDDHDLVRQGIRALLEAHADIAVVAEAESADGAVAAADEHRPDIVVMDVDLGDSSGIEATREIRGRHAEIRVLMLTASDDQEARFSSILAGASGFVLKRIQGDELVTAIHVLRDGGSLIDPELASALLRWATAGRQPPLDATGAKEDRVAELSAQQNRVLALMAEGLTNKQIGAELNLTEKTVRNYVSSILGKLGLTGRAQAAVYFVRRGSGQV</sequence>
<dbReference type="EMBL" id="CP059572">
    <property type="protein sequence ID" value="QXJ20899.1"/>
    <property type="molecule type" value="Genomic_DNA"/>
</dbReference>
<dbReference type="Proteomes" id="UP001049518">
    <property type="component" value="Chromosome"/>
</dbReference>
<evidence type="ECO:0000256" key="5">
    <source>
        <dbReference type="PROSITE-ProRule" id="PRU00169"/>
    </source>
</evidence>
<dbReference type="SUPFAM" id="SSF52172">
    <property type="entry name" value="CheY-like"/>
    <property type="match status" value="1"/>
</dbReference>
<dbReference type="RefSeq" id="WP_231334017.1">
    <property type="nucleotide sequence ID" value="NZ_CP059572.1"/>
</dbReference>
<feature type="domain" description="Response regulatory" evidence="7">
    <location>
        <begin position="1"/>
        <end position="115"/>
    </location>
</feature>
<dbReference type="Pfam" id="PF00196">
    <property type="entry name" value="GerE"/>
    <property type="match status" value="1"/>
</dbReference>
<dbReference type="CDD" id="cd17535">
    <property type="entry name" value="REC_NarL-like"/>
    <property type="match status" value="1"/>
</dbReference>